<dbReference type="AlphaFoldDB" id="A0A0N0PFH3"/>
<protein>
    <submittedName>
        <fullName evidence="3">Protein eyes shut</fullName>
    </submittedName>
</protein>
<evidence type="ECO:0000313" key="4">
    <source>
        <dbReference type="Proteomes" id="UP000053240"/>
    </source>
</evidence>
<evidence type="ECO:0000256" key="1">
    <source>
        <dbReference type="PROSITE-ProRule" id="PRU00122"/>
    </source>
</evidence>
<dbReference type="SMART" id="SM00282">
    <property type="entry name" value="LamG"/>
    <property type="match status" value="1"/>
</dbReference>
<reference evidence="3 4" key="1">
    <citation type="journal article" date="2015" name="Nat. Commun.">
        <title>Outbred genome sequencing and CRISPR/Cas9 gene editing in butterflies.</title>
        <authorList>
            <person name="Li X."/>
            <person name="Fan D."/>
            <person name="Zhang W."/>
            <person name="Liu G."/>
            <person name="Zhang L."/>
            <person name="Zhao L."/>
            <person name="Fang X."/>
            <person name="Chen L."/>
            <person name="Dong Y."/>
            <person name="Chen Y."/>
            <person name="Ding Y."/>
            <person name="Zhao R."/>
            <person name="Feng M."/>
            <person name="Zhu Y."/>
            <person name="Feng Y."/>
            <person name="Jiang X."/>
            <person name="Zhu D."/>
            <person name="Xiang H."/>
            <person name="Feng X."/>
            <person name="Li S."/>
            <person name="Wang J."/>
            <person name="Zhang G."/>
            <person name="Kronforst M.R."/>
            <person name="Wang W."/>
        </authorList>
    </citation>
    <scope>NUCLEOTIDE SEQUENCE [LARGE SCALE GENOMIC DNA]</scope>
    <source>
        <strain evidence="3">Ya'a_city_454_Pm</strain>
        <tissue evidence="3">Whole body</tissue>
    </source>
</reference>
<evidence type="ECO:0000313" key="3">
    <source>
        <dbReference type="EMBL" id="KPJ20882.1"/>
    </source>
</evidence>
<evidence type="ECO:0000259" key="2">
    <source>
        <dbReference type="PROSITE" id="PS50025"/>
    </source>
</evidence>
<dbReference type="InterPro" id="IPR013320">
    <property type="entry name" value="ConA-like_dom_sf"/>
</dbReference>
<dbReference type="Gene3D" id="2.60.120.200">
    <property type="match status" value="1"/>
</dbReference>
<name>A0A0N0PFH3_PAPMA</name>
<sequence>MIDGRNVGACGGAVCEGGRCRRAACDPARCRAPHGHCRRSRCVFINITIPQFGGDSLLSIPTRQSRSREQRLAAISTHLALNFTTAEPNGLLLWIDMDVDYLGIGMENGYIKLVWSLHCDVTEVVKHNEKSLPNRPRIFSRILPNVGFLADGDWHKIVLEFGKNITLTVDKRLAFIEESCERDLNNNVDLFIGGVNEEDNPTVKKIFPQNFKGCIDQISTREESFITDYSEFYSENVNSCQLFPNN</sequence>
<organism evidence="3 4">
    <name type="scientific">Papilio machaon</name>
    <name type="common">Old World swallowtail butterfly</name>
    <dbReference type="NCBI Taxonomy" id="76193"/>
    <lineage>
        <taxon>Eukaryota</taxon>
        <taxon>Metazoa</taxon>
        <taxon>Ecdysozoa</taxon>
        <taxon>Arthropoda</taxon>
        <taxon>Hexapoda</taxon>
        <taxon>Insecta</taxon>
        <taxon>Pterygota</taxon>
        <taxon>Neoptera</taxon>
        <taxon>Endopterygota</taxon>
        <taxon>Lepidoptera</taxon>
        <taxon>Glossata</taxon>
        <taxon>Ditrysia</taxon>
        <taxon>Papilionoidea</taxon>
        <taxon>Papilionidae</taxon>
        <taxon>Papilioninae</taxon>
        <taxon>Papilio</taxon>
    </lineage>
</organism>
<feature type="domain" description="Laminin G" evidence="2">
    <location>
        <begin position="47"/>
        <end position="240"/>
    </location>
</feature>
<dbReference type="InParanoid" id="A0A0N0PFH3"/>
<dbReference type="PANTHER" id="PTHR15036:SF49">
    <property type="entry name" value="AXOTACTIN"/>
    <property type="match status" value="1"/>
</dbReference>
<dbReference type="Proteomes" id="UP000053240">
    <property type="component" value="Unassembled WGS sequence"/>
</dbReference>
<dbReference type="SUPFAM" id="SSF49899">
    <property type="entry name" value="Concanavalin A-like lectins/glucanases"/>
    <property type="match status" value="1"/>
</dbReference>
<dbReference type="PROSITE" id="PS50025">
    <property type="entry name" value="LAM_G_DOMAIN"/>
    <property type="match status" value="1"/>
</dbReference>
<dbReference type="CDD" id="cd00110">
    <property type="entry name" value="LamG"/>
    <property type="match status" value="1"/>
</dbReference>
<dbReference type="EMBL" id="LADJ01005658">
    <property type="protein sequence ID" value="KPJ20882.1"/>
    <property type="molecule type" value="Genomic_DNA"/>
</dbReference>
<dbReference type="PANTHER" id="PTHR15036">
    <property type="entry name" value="PIKACHURIN-LIKE PROTEIN"/>
    <property type="match status" value="1"/>
</dbReference>
<accession>A0A0N0PFH3</accession>
<dbReference type="Pfam" id="PF02210">
    <property type="entry name" value="Laminin_G_2"/>
    <property type="match status" value="1"/>
</dbReference>
<dbReference type="InterPro" id="IPR001791">
    <property type="entry name" value="Laminin_G"/>
</dbReference>
<proteinExistence type="predicted"/>
<dbReference type="InterPro" id="IPR050372">
    <property type="entry name" value="Neurexin-related_CASP"/>
</dbReference>
<dbReference type="GO" id="GO:0016020">
    <property type="term" value="C:membrane"/>
    <property type="evidence" value="ECO:0007669"/>
    <property type="project" value="UniProtKB-SubCell"/>
</dbReference>
<keyword evidence="4" id="KW-1185">Reference proteome</keyword>
<gene>
    <name evidence="3" type="ORF">RR48_00621</name>
</gene>
<comment type="caution">
    <text evidence="1">Lacks conserved residue(s) required for the propagation of feature annotation.</text>
</comment>
<dbReference type="STRING" id="76193.A0A0N0PFH3"/>
<comment type="caution">
    <text evidence="3">The sequence shown here is derived from an EMBL/GenBank/DDBJ whole genome shotgun (WGS) entry which is preliminary data.</text>
</comment>